<evidence type="ECO:0000313" key="5">
    <source>
        <dbReference type="EMBL" id="KIZ06502.1"/>
    </source>
</evidence>
<dbReference type="AlphaFoldDB" id="A0A0D2N1X3"/>
<dbReference type="STRING" id="145388.A0A0D2N1X3"/>
<dbReference type="GO" id="GO:0033290">
    <property type="term" value="C:eukaryotic 48S preinitiation complex"/>
    <property type="evidence" value="ECO:0007669"/>
    <property type="project" value="UniProtKB-UniRule"/>
</dbReference>
<keyword evidence="3 4" id="KW-0648">Protein biosynthesis</keyword>
<keyword evidence="6" id="KW-1185">Reference proteome</keyword>
<dbReference type="PANTHER" id="PTHR13242:SF0">
    <property type="entry name" value="EUKARYOTIC TRANSLATION INITIATION FACTOR 3 SUBUNIT L"/>
    <property type="match status" value="1"/>
</dbReference>
<accession>A0A0D2N1X3</accession>
<evidence type="ECO:0000256" key="1">
    <source>
        <dbReference type="ARBA" id="ARBA00022490"/>
    </source>
</evidence>
<keyword evidence="2 4" id="KW-0396">Initiation factor</keyword>
<dbReference type="KEGG" id="mng:MNEG_1449"/>
<dbReference type="EMBL" id="KK100364">
    <property type="protein sequence ID" value="KIZ06502.1"/>
    <property type="molecule type" value="Genomic_DNA"/>
</dbReference>
<keyword evidence="1 4" id="KW-0963">Cytoplasm</keyword>
<comment type="subunit">
    <text evidence="4">Component of the eukaryotic translation initiation factor 3 (eIF-3) complex.</text>
</comment>
<dbReference type="PANTHER" id="PTHR13242">
    <property type="entry name" value="EUKARYOTIC TRANSLATION INITIATION FACTOR 3"/>
    <property type="match status" value="1"/>
</dbReference>
<dbReference type="GeneID" id="25732057"/>
<evidence type="ECO:0000256" key="3">
    <source>
        <dbReference type="ARBA" id="ARBA00022917"/>
    </source>
</evidence>
<dbReference type="Proteomes" id="UP000054498">
    <property type="component" value="Unassembled WGS sequence"/>
</dbReference>
<name>A0A0D2N1X3_9CHLO</name>
<comment type="similarity">
    <text evidence="4">Belongs to the eIF-3 subunit L family.</text>
</comment>
<dbReference type="HAMAP" id="MF_03011">
    <property type="entry name" value="eIF3l"/>
    <property type="match status" value="1"/>
</dbReference>
<dbReference type="GO" id="GO:0001732">
    <property type="term" value="P:formation of cytoplasmic translation initiation complex"/>
    <property type="evidence" value="ECO:0007669"/>
    <property type="project" value="UniProtKB-UniRule"/>
</dbReference>
<evidence type="ECO:0000256" key="4">
    <source>
        <dbReference type="HAMAP-Rule" id="MF_03011"/>
    </source>
</evidence>
<dbReference type="OrthoDB" id="15082at2759"/>
<dbReference type="Pfam" id="PF10255">
    <property type="entry name" value="Paf67"/>
    <property type="match status" value="1"/>
</dbReference>
<comment type="function">
    <text evidence="4">Component of the eukaryotic translation initiation factor 3 (eIF-3) complex, which is involved in protein synthesis of a specialized repertoire of mRNAs and, together with other initiation factors, stimulates binding of mRNA and methionyl-tRNAi to the 40S ribosome. The eIF-3 complex specifically targets and initiates translation of a subset of mRNAs involved in cell proliferation.</text>
</comment>
<evidence type="ECO:0000256" key="2">
    <source>
        <dbReference type="ARBA" id="ARBA00022540"/>
    </source>
</evidence>
<protein>
    <recommendedName>
        <fullName evidence="4">Eukaryotic translation initiation factor 3 subunit L</fullName>
        <shortName evidence="4">eIF3l</shortName>
    </recommendedName>
</protein>
<dbReference type="InterPro" id="IPR019382">
    <property type="entry name" value="eIF3l"/>
</dbReference>
<organism evidence="5 6">
    <name type="scientific">Monoraphidium neglectum</name>
    <dbReference type="NCBI Taxonomy" id="145388"/>
    <lineage>
        <taxon>Eukaryota</taxon>
        <taxon>Viridiplantae</taxon>
        <taxon>Chlorophyta</taxon>
        <taxon>core chlorophytes</taxon>
        <taxon>Chlorophyceae</taxon>
        <taxon>CS clade</taxon>
        <taxon>Sphaeropleales</taxon>
        <taxon>Selenastraceae</taxon>
        <taxon>Monoraphidium</taxon>
    </lineage>
</organism>
<comment type="subcellular location">
    <subcellularLocation>
        <location evidence="4">Cytoplasm</location>
    </subcellularLocation>
</comment>
<reference evidence="5 6" key="1">
    <citation type="journal article" date="2013" name="BMC Genomics">
        <title>Reconstruction of the lipid metabolism for the microalga Monoraphidium neglectum from its genome sequence reveals characteristics suitable for biofuel production.</title>
        <authorList>
            <person name="Bogen C."/>
            <person name="Al-Dilaimi A."/>
            <person name="Albersmeier A."/>
            <person name="Wichmann J."/>
            <person name="Grundmann M."/>
            <person name="Rupp O."/>
            <person name="Lauersen K.J."/>
            <person name="Blifernez-Klassen O."/>
            <person name="Kalinowski J."/>
            <person name="Goesmann A."/>
            <person name="Mussgnug J.H."/>
            <person name="Kruse O."/>
        </authorList>
    </citation>
    <scope>NUCLEOTIDE SEQUENCE [LARGE SCALE GENOMIC DNA]</scope>
    <source>
        <strain evidence="5 6">SAG 48.87</strain>
    </source>
</reference>
<gene>
    <name evidence="5" type="ORF">MNEG_1449</name>
</gene>
<dbReference type="GO" id="GO:0016282">
    <property type="term" value="C:eukaryotic 43S preinitiation complex"/>
    <property type="evidence" value="ECO:0007669"/>
    <property type="project" value="UniProtKB-UniRule"/>
</dbReference>
<dbReference type="RefSeq" id="XP_013905521.1">
    <property type="nucleotide sequence ID" value="XM_014050067.1"/>
</dbReference>
<proteinExistence type="inferred from homology"/>
<dbReference type="GO" id="GO:0005852">
    <property type="term" value="C:eukaryotic translation initiation factor 3 complex"/>
    <property type="evidence" value="ECO:0007669"/>
    <property type="project" value="UniProtKB-UniRule"/>
</dbReference>
<evidence type="ECO:0000313" key="6">
    <source>
        <dbReference type="Proteomes" id="UP000054498"/>
    </source>
</evidence>
<dbReference type="GO" id="GO:0003743">
    <property type="term" value="F:translation initiation factor activity"/>
    <property type="evidence" value="ECO:0007669"/>
    <property type="project" value="UniProtKB-UniRule"/>
</dbReference>
<sequence>MADGPFAGDFVPDIVKQFVHYLYRHIRERNIPEIQSMYEISFPKLSERYFKSGPWPQVDLVSDLVDQDHVFCLLYKELYFRHLFAKTQPGLRARCESWDNYCELFGVILHGNVNMQLPVQWLWDMVDEFLYQFQSFCQYRSKLAHKSAEEIELLRQCDKVWAPLDVLNVLQALVDKSGAVAAIEADGGAALLATGGYPPGSSNVLPLLGYFSLLGQLRVHSLIGDYATGLSALYPLNLFERRSLLTAQLPPAHISLFYYASFAYLMLRRYSDAARSLNAILAYVARVKAFHTRNSAYEQMLKKNEQMYALLACTVALCPAVQKGLDEGVLVQLREKYADKLQRMARGDEAPFEELFSYGCPKFVSPAPPSYDNPQATNVQEAFRQQLGAFLKEVRACSGLPLLKQYLLLYSSISVPKLASLLDMDDGALRQALMALKNKNYVMAWEPAAGADMLGGSFVSVADIDFYIDVDPASGAELIIVNEAVGARQLVEAEVLSRHILKLQQITKELSVAPVSVAAAPAAHVGAASAY</sequence>